<keyword evidence="3 5" id="KW-1133">Transmembrane helix</keyword>
<dbReference type="GO" id="GO:0022857">
    <property type="term" value="F:transmembrane transporter activity"/>
    <property type="evidence" value="ECO:0007669"/>
    <property type="project" value="InterPro"/>
</dbReference>
<feature type="transmembrane region" description="Helical" evidence="5">
    <location>
        <begin position="172"/>
        <end position="190"/>
    </location>
</feature>
<sequence>MVPMQPSDRRTRQRITLLLLVGAGCINYVDRATLSIGNTAIMADMHLSYATMGWLLSALAWTYMISQVPMGLLADRLDGRVFLGTALVLCSCAEIAFGLVDSAASIFWTRALLGLGEAPLFLAGTRVLVHWYAPEERGGAIGLFNGSASLGPALAPPLLLAVMAWWGWRDMSVVVGVVNLLLAIGWIVYYRDPLPGESAAEPVRVHHDKAPVRSALRDDLGYLLGRRDTWAATAGFTGVVYLSSLYITWLPAWLEKTESLSVIQAGLLSAFPQIFSFAGCLGGGKLVDMVSRRGVAPLAACRRTVVLSMLACAVLTALLALQPARVPALILLALALFANGVAVSCGWTLGTLITTEDRVATLEAIQNTGASLGGAMAPILTGLLATRFGSFGPAFVLAGGIGLVSTAIYHRGFAATR</sequence>
<evidence type="ECO:0000259" key="6">
    <source>
        <dbReference type="PROSITE" id="PS50850"/>
    </source>
</evidence>
<feature type="transmembrane region" description="Helical" evidence="5">
    <location>
        <begin position="230"/>
        <end position="250"/>
    </location>
</feature>
<feature type="transmembrane region" description="Helical" evidence="5">
    <location>
        <begin position="77"/>
        <end position="100"/>
    </location>
</feature>
<evidence type="ECO:0000256" key="4">
    <source>
        <dbReference type="ARBA" id="ARBA00023136"/>
    </source>
</evidence>
<keyword evidence="2 5" id="KW-0812">Transmembrane</keyword>
<dbReference type="InterPro" id="IPR036259">
    <property type="entry name" value="MFS_trans_sf"/>
</dbReference>
<feature type="transmembrane region" description="Helical" evidence="5">
    <location>
        <begin position="391"/>
        <end position="409"/>
    </location>
</feature>
<dbReference type="EMBL" id="QQAW01000001">
    <property type="protein sequence ID" value="RDI40756.1"/>
    <property type="molecule type" value="Genomic_DNA"/>
</dbReference>
<evidence type="ECO:0000313" key="7">
    <source>
        <dbReference type="EMBL" id="RDI40756.1"/>
    </source>
</evidence>
<feature type="transmembrane region" description="Helical" evidence="5">
    <location>
        <begin position="106"/>
        <end position="129"/>
    </location>
</feature>
<dbReference type="InterPro" id="IPR011701">
    <property type="entry name" value="MFS"/>
</dbReference>
<dbReference type="PANTHER" id="PTHR11662:SF399">
    <property type="entry name" value="FI19708P1-RELATED"/>
    <property type="match status" value="1"/>
</dbReference>
<dbReference type="Pfam" id="PF07690">
    <property type="entry name" value="MFS_1"/>
    <property type="match status" value="1"/>
</dbReference>
<evidence type="ECO:0000256" key="2">
    <source>
        <dbReference type="ARBA" id="ARBA00022692"/>
    </source>
</evidence>
<organism evidence="7 8">
    <name type="scientific">Gluconacetobacter liquefaciens</name>
    <name type="common">Acetobacter liquefaciens</name>
    <dbReference type="NCBI Taxonomy" id="89584"/>
    <lineage>
        <taxon>Bacteria</taxon>
        <taxon>Pseudomonadati</taxon>
        <taxon>Pseudomonadota</taxon>
        <taxon>Alphaproteobacteria</taxon>
        <taxon>Acetobacterales</taxon>
        <taxon>Acetobacteraceae</taxon>
        <taxon>Gluconacetobacter</taxon>
    </lineage>
</organism>
<dbReference type="Gene3D" id="1.20.1250.20">
    <property type="entry name" value="MFS general substrate transporter like domains"/>
    <property type="match status" value="2"/>
</dbReference>
<feature type="transmembrane region" description="Helical" evidence="5">
    <location>
        <begin position="364"/>
        <end position="385"/>
    </location>
</feature>
<dbReference type="InterPro" id="IPR050382">
    <property type="entry name" value="MFS_Na/Anion_cotransporter"/>
</dbReference>
<dbReference type="AlphaFoldDB" id="A0A370GC42"/>
<dbReference type="SUPFAM" id="SSF103473">
    <property type="entry name" value="MFS general substrate transporter"/>
    <property type="match status" value="1"/>
</dbReference>
<dbReference type="OrthoDB" id="272777at2"/>
<name>A0A370GC42_GLULI</name>
<dbReference type="GO" id="GO:0016020">
    <property type="term" value="C:membrane"/>
    <property type="evidence" value="ECO:0007669"/>
    <property type="project" value="UniProtKB-SubCell"/>
</dbReference>
<evidence type="ECO:0000256" key="5">
    <source>
        <dbReference type="SAM" id="Phobius"/>
    </source>
</evidence>
<proteinExistence type="predicted"/>
<keyword evidence="8" id="KW-1185">Reference proteome</keyword>
<dbReference type="PANTHER" id="PTHR11662">
    <property type="entry name" value="SOLUTE CARRIER FAMILY 17"/>
    <property type="match status" value="1"/>
</dbReference>
<protein>
    <submittedName>
        <fullName evidence="7">Sugar phosphate permease</fullName>
    </submittedName>
</protein>
<reference evidence="7 8" key="1">
    <citation type="submission" date="2018-07" db="EMBL/GenBank/DDBJ databases">
        <title>Genomic Encyclopedia of Type Strains, Phase IV (KMG-IV): sequencing the most valuable type-strain genomes for metagenomic binning, comparative biology and taxonomic classification.</title>
        <authorList>
            <person name="Goeker M."/>
        </authorList>
    </citation>
    <scope>NUCLEOTIDE SEQUENCE [LARGE SCALE GENOMIC DNA]</scope>
    <source>
        <strain evidence="7 8">DSM 5603</strain>
    </source>
</reference>
<dbReference type="PROSITE" id="PS50850">
    <property type="entry name" value="MFS"/>
    <property type="match status" value="1"/>
</dbReference>
<evidence type="ECO:0000256" key="1">
    <source>
        <dbReference type="ARBA" id="ARBA00004141"/>
    </source>
</evidence>
<keyword evidence="4 5" id="KW-0472">Membrane</keyword>
<comment type="subcellular location">
    <subcellularLocation>
        <location evidence="1">Membrane</location>
        <topology evidence="1">Multi-pass membrane protein</topology>
    </subcellularLocation>
</comment>
<feature type="transmembrane region" description="Helical" evidence="5">
    <location>
        <begin position="141"/>
        <end position="166"/>
    </location>
</feature>
<feature type="domain" description="Major facilitator superfamily (MFS) profile" evidence="6">
    <location>
        <begin position="16"/>
        <end position="417"/>
    </location>
</feature>
<accession>A0A370GC42</accession>
<evidence type="ECO:0000313" key="8">
    <source>
        <dbReference type="Proteomes" id="UP000254958"/>
    </source>
</evidence>
<comment type="caution">
    <text evidence="7">The sequence shown here is derived from an EMBL/GenBank/DDBJ whole genome shotgun (WGS) entry which is preliminary data.</text>
</comment>
<evidence type="ECO:0000256" key="3">
    <source>
        <dbReference type="ARBA" id="ARBA00022989"/>
    </source>
</evidence>
<dbReference type="Proteomes" id="UP000254958">
    <property type="component" value="Unassembled WGS sequence"/>
</dbReference>
<feature type="transmembrane region" description="Helical" evidence="5">
    <location>
        <begin position="262"/>
        <end position="283"/>
    </location>
</feature>
<feature type="transmembrane region" description="Helical" evidence="5">
    <location>
        <begin position="304"/>
        <end position="322"/>
    </location>
</feature>
<dbReference type="InterPro" id="IPR020846">
    <property type="entry name" value="MFS_dom"/>
</dbReference>
<feature type="transmembrane region" description="Helical" evidence="5">
    <location>
        <begin position="47"/>
        <end position="65"/>
    </location>
</feature>
<feature type="transmembrane region" description="Helical" evidence="5">
    <location>
        <begin position="328"/>
        <end position="352"/>
    </location>
</feature>
<gene>
    <name evidence="7" type="ORF">C7453_101555</name>
</gene>